<dbReference type="EMBL" id="VIWW01000001">
    <property type="protein sequence ID" value="TWG05958.1"/>
    <property type="molecule type" value="Genomic_DNA"/>
</dbReference>
<gene>
    <name evidence="5" type="ORF">FHX80_114445</name>
    <name evidence="6" type="ORF">OIE64_09555</name>
</gene>
<name>A0A561V2W8_9ACTN</name>
<protein>
    <submittedName>
        <fullName evidence="6">Site-specific integrase</fullName>
    </submittedName>
    <submittedName>
        <fullName evidence="5">Site-specific recombinase XerD</fullName>
    </submittedName>
</protein>
<dbReference type="RefSeq" id="WP_145765818.1">
    <property type="nucleotide sequence ID" value="NZ_CP109114.1"/>
</dbReference>
<dbReference type="PROSITE" id="PS51898">
    <property type="entry name" value="TYR_RECOMBINASE"/>
    <property type="match status" value="1"/>
</dbReference>
<dbReference type="Pfam" id="PF00589">
    <property type="entry name" value="Phage_integrase"/>
    <property type="match status" value="1"/>
</dbReference>
<keyword evidence="3" id="KW-0233">DNA recombination</keyword>
<proteinExistence type="inferred from homology"/>
<dbReference type="EMBL" id="CP109114">
    <property type="protein sequence ID" value="WSC13054.1"/>
    <property type="molecule type" value="Genomic_DNA"/>
</dbReference>
<dbReference type="Gene3D" id="1.10.443.10">
    <property type="entry name" value="Intergrase catalytic core"/>
    <property type="match status" value="1"/>
</dbReference>
<organism evidence="5 7">
    <name type="scientific">Streptomyces brevispora</name>
    <dbReference type="NCBI Taxonomy" id="887462"/>
    <lineage>
        <taxon>Bacteria</taxon>
        <taxon>Bacillati</taxon>
        <taxon>Actinomycetota</taxon>
        <taxon>Actinomycetes</taxon>
        <taxon>Kitasatosporales</taxon>
        <taxon>Streptomycetaceae</taxon>
        <taxon>Streptomyces</taxon>
    </lineage>
</organism>
<dbReference type="PANTHER" id="PTHR30349:SF41">
    <property type="entry name" value="INTEGRASE_RECOMBINASE PROTEIN MJ0367-RELATED"/>
    <property type="match status" value="1"/>
</dbReference>
<evidence type="ECO:0000313" key="5">
    <source>
        <dbReference type="EMBL" id="TWG05958.1"/>
    </source>
</evidence>
<dbReference type="GO" id="GO:0003677">
    <property type="term" value="F:DNA binding"/>
    <property type="evidence" value="ECO:0007669"/>
    <property type="project" value="UniProtKB-KW"/>
</dbReference>
<evidence type="ECO:0000256" key="2">
    <source>
        <dbReference type="ARBA" id="ARBA00023125"/>
    </source>
</evidence>
<evidence type="ECO:0000259" key="4">
    <source>
        <dbReference type="PROSITE" id="PS51898"/>
    </source>
</evidence>
<dbReference type="InterPro" id="IPR050090">
    <property type="entry name" value="Tyrosine_recombinase_XerCD"/>
</dbReference>
<dbReference type="GO" id="GO:0015074">
    <property type="term" value="P:DNA integration"/>
    <property type="evidence" value="ECO:0007669"/>
    <property type="project" value="InterPro"/>
</dbReference>
<accession>A0A561V2W8</accession>
<dbReference type="InterPro" id="IPR002104">
    <property type="entry name" value="Integrase_catalytic"/>
</dbReference>
<dbReference type="Proteomes" id="UP000318186">
    <property type="component" value="Unassembled WGS sequence"/>
</dbReference>
<dbReference type="SUPFAM" id="SSF56349">
    <property type="entry name" value="DNA breaking-rejoining enzymes"/>
    <property type="match status" value="1"/>
</dbReference>
<dbReference type="InterPro" id="IPR011010">
    <property type="entry name" value="DNA_brk_join_enz"/>
</dbReference>
<reference evidence="6 8" key="2">
    <citation type="submission" date="2022-10" db="EMBL/GenBank/DDBJ databases">
        <title>The complete genomes of actinobacterial strains from the NBC collection.</title>
        <authorList>
            <person name="Joergensen T.S."/>
            <person name="Alvarez Arevalo M."/>
            <person name="Sterndorff E.B."/>
            <person name="Faurdal D."/>
            <person name="Vuksanovic O."/>
            <person name="Mourched A.-S."/>
            <person name="Charusanti P."/>
            <person name="Shaw S."/>
            <person name="Blin K."/>
            <person name="Weber T."/>
        </authorList>
    </citation>
    <scope>NUCLEOTIDE SEQUENCE [LARGE SCALE GENOMIC DNA]</scope>
    <source>
        <strain evidence="6 8">NBC 01769</strain>
    </source>
</reference>
<evidence type="ECO:0000313" key="7">
    <source>
        <dbReference type="Proteomes" id="UP000318186"/>
    </source>
</evidence>
<dbReference type="AlphaFoldDB" id="A0A561V2W8"/>
<feature type="domain" description="Tyr recombinase" evidence="4">
    <location>
        <begin position="144"/>
        <end position="354"/>
    </location>
</feature>
<reference evidence="5 7" key="1">
    <citation type="submission" date="2019-06" db="EMBL/GenBank/DDBJ databases">
        <title>Sequencing the genomes of 1000 actinobacteria strains.</title>
        <authorList>
            <person name="Klenk H.-P."/>
        </authorList>
    </citation>
    <scope>NUCLEOTIDE SEQUENCE [LARGE SCALE GENOMIC DNA]</scope>
    <source>
        <strain evidence="5 7">DSM 42059</strain>
    </source>
</reference>
<sequence length="371" mass="41659">MAPIDGSAHLYLAAGVPLLRPEDQVFQAMLDGWRNQQLARNLSFGTVEQREALIRRFRAFTDADPWLWTAAHVDEFTTEARGVRRNSRSTVLGYQTGIRLFMGYLTDPAYGWSTECETRFGTHPVQVCHEWNTARHTQEAQAGPGKRALTHNELQALFDHADERAVAAQSSGRKGWLTAFRDATLLKVAYSWGLRRNEVRRLELCDLGSNPRAPEFGSYGIVHVRFGKAMRGSPPKRRAVLTVPLFDWATDALGQWVEEVRPLLAEADSPVLWPSERGSLLCLSSVTSLFTRCRHELGLAEGLDFHSLRRSYVSHLIEAGYDSLFVQQQVGHEHASTTTIYTHVSPDYRARTVRAALDRIGHRVAVGEVAP</sequence>
<dbReference type="InterPro" id="IPR013762">
    <property type="entry name" value="Integrase-like_cat_sf"/>
</dbReference>
<keyword evidence="8" id="KW-1185">Reference proteome</keyword>
<evidence type="ECO:0000313" key="6">
    <source>
        <dbReference type="EMBL" id="WSC13054.1"/>
    </source>
</evidence>
<dbReference type="GO" id="GO:0006310">
    <property type="term" value="P:DNA recombination"/>
    <property type="evidence" value="ECO:0007669"/>
    <property type="project" value="UniProtKB-KW"/>
</dbReference>
<dbReference type="OrthoDB" id="3698359at2"/>
<evidence type="ECO:0000256" key="1">
    <source>
        <dbReference type="ARBA" id="ARBA00008857"/>
    </source>
</evidence>
<dbReference type="CDD" id="cd00397">
    <property type="entry name" value="DNA_BRE_C"/>
    <property type="match status" value="1"/>
</dbReference>
<dbReference type="PANTHER" id="PTHR30349">
    <property type="entry name" value="PHAGE INTEGRASE-RELATED"/>
    <property type="match status" value="1"/>
</dbReference>
<evidence type="ECO:0000313" key="8">
    <source>
        <dbReference type="Proteomes" id="UP001330827"/>
    </source>
</evidence>
<evidence type="ECO:0000256" key="3">
    <source>
        <dbReference type="ARBA" id="ARBA00023172"/>
    </source>
</evidence>
<keyword evidence="2" id="KW-0238">DNA-binding</keyword>
<comment type="similarity">
    <text evidence="1">Belongs to the 'phage' integrase family.</text>
</comment>
<dbReference type="Proteomes" id="UP001330827">
    <property type="component" value="Chromosome"/>
</dbReference>